<dbReference type="Proteomes" id="UP001139384">
    <property type="component" value="Unassembled WGS sequence"/>
</dbReference>
<dbReference type="EMBL" id="JAKEIP010000004">
    <property type="protein sequence ID" value="MCF1592300.1"/>
    <property type="molecule type" value="Genomic_DNA"/>
</dbReference>
<dbReference type="CDD" id="cd08362">
    <property type="entry name" value="BphC5-RrK37_N_like"/>
    <property type="match status" value="1"/>
</dbReference>
<reference evidence="3" key="1">
    <citation type="submission" date="2022-01" db="EMBL/GenBank/DDBJ databases">
        <title>Draft Genome Sequences of Seven Type Strains of the Genus Streptomyces.</title>
        <authorList>
            <person name="Aziz S."/>
            <person name="Coretto E."/>
            <person name="Chronakova A."/>
            <person name="Sproer C."/>
            <person name="Huber K."/>
            <person name="Nouioui I."/>
            <person name="Gross H."/>
        </authorList>
    </citation>
    <scope>NUCLEOTIDE SEQUENCE</scope>
    <source>
        <strain evidence="3">DSM 103493</strain>
    </source>
</reference>
<dbReference type="InterPro" id="IPR051785">
    <property type="entry name" value="MMCE/EMCE_epimerase"/>
</dbReference>
<gene>
    <name evidence="3" type="ORF">L0P92_01765</name>
</gene>
<evidence type="ECO:0000259" key="2">
    <source>
        <dbReference type="PROSITE" id="PS51819"/>
    </source>
</evidence>
<dbReference type="PANTHER" id="PTHR43048">
    <property type="entry name" value="METHYLMALONYL-COA EPIMERASE"/>
    <property type="match status" value="1"/>
</dbReference>
<dbReference type="InterPro" id="IPR029068">
    <property type="entry name" value="Glyas_Bleomycin-R_OHBP_Dase"/>
</dbReference>
<dbReference type="AlphaFoldDB" id="A0A9X1TIU1"/>
<evidence type="ECO:0000313" key="4">
    <source>
        <dbReference type="Proteomes" id="UP001139384"/>
    </source>
</evidence>
<dbReference type="InterPro" id="IPR004360">
    <property type="entry name" value="Glyas_Fos-R_dOase_dom"/>
</dbReference>
<dbReference type="GO" id="GO:0004493">
    <property type="term" value="F:methylmalonyl-CoA epimerase activity"/>
    <property type="evidence" value="ECO:0007669"/>
    <property type="project" value="TreeGrafter"/>
</dbReference>
<feature type="domain" description="VOC" evidence="2">
    <location>
        <begin position="146"/>
        <end position="259"/>
    </location>
</feature>
<keyword evidence="4" id="KW-1185">Reference proteome</keyword>
<comment type="caution">
    <text evidence="3">The sequence shown here is derived from an EMBL/GenBank/DDBJ whole genome shotgun (WGS) entry which is preliminary data.</text>
</comment>
<dbReference type="Gene3D" id="3.10.180.10">
    <property type="entry name" value="2,3-Dihydroxybiphenyl 1,2-Dioxygenase, domain 1"/>
    <property type="match status" value="2"/>
</dbReference>
<evidence type="ECO:0000313" key="3">
    <source>
        <dbReference type="EMBL" id="MCF1592300.1"/>
    </source>
</evidence>
<accession>A0A9X1TIU1</accession>
<proteinExistence type="predicted"/>
<organism evidence="3 4">
    <name type="scientific">Streptomyces muensis</name>
    <dbReference type="NCBI Taxonomy" id="1077944"/>
    <lineage>
        <taxon>Bacteria</taxon>
        <taxon>Bacillati</taxon>
        <taxon>Actinomycetota</taxon>
        <taxon>Actinomycetes</taxon>
        <taxon>Kitasatosporales</taxon>
        <taxon>Streptomycetaceae</taxon>
        <taxon>Streptomyces</taxon>
    </lineage>
</organism>
<keyword evidence="1" id="KW-0479">Metal-binding</keyword>
<dbReference type="InterPro" id="IPR037523">
    <property type="entry name" value="VOC_core"/>
</dbReference>
<dbReference type="GO" id="GO:0046872">
    <property type="term" value="F:metal ion binding"/>
    <property type="evidence" value="ECO:0007669"/>
    <property type="project" value="UniProtKB-KW"/>
</dbReference>
<dbReference type="PANTHER" id="PTHR43048:SF3">
    <property type="entry name" value="METHYLMALONYL-COA EPIMERASE, MITOCHONDRIAL"/>
    <property type="match status" value="1"/>
</dbReference>
<dbReference type="GO" id="GO:0046491">
    <property type="term" value="P:L-methylmalonyl-CoA metabolic process"/>
    <property type="evidence" value="ECO:0007669"/>
    <property type="project" value="TreeGrafter"/>
</dbReference>
<dbReference type="PROSITE" id="PS51819">
    <property type="entry name" value="VOC"/>
    <property type="match status" value="2"/>
</dbReference>
<dbReference type="Pfam" id="PF00903">
    <property type="entry name" value="Glyoxalase"/>
    <property type="match status" value="2"/>
</dbReference>
<name>A0A9X1TIU1_STRM4</name>
<dbReference type="RefSeq" id="WP_234760591.1">
    <property type="nucleotide sequence ID" value="NZ_JAKEIP010000004.1"/>
</dbReference>
<protein>
    <submittedName>
        <fullName evidence="3">VOC family protein</fullName>
    </submittedName>
</protein>
<feature type="domain" description="VOC" evidence="2">
    <location>
        <begin position="13"/>
        <end position="128"/>
    </location>
</feature>
<evidence type="ECO:0000256" key="1">
    <source>
        <dbReference type="ARBA" id="ARBA00022723"/>
    </source>
</evidence>
<sequence length="312" mass="34974">MNLSTTPRSPITHLRHVAIAVPDYEPAVEFNRGVWGLSPVADDRDVSFFAAEASSEQYILRVRRAAEKRLDLIAFGAENAAAVDALAERLIAAAVRIDREPGKLDTPGGGYGFRFFDPEGRLIEVSSDVERRAARALEPRESIPRKLSHVVINSTDILNTKAFYEQHLGFRLSDWLEDHMCFMRTRIDHHILAISSGPHVALNHISFEMRGIDEYMRGSGRLIRHGNKPLWGPGRHGAGDNTFTYFMDPNGNVVEYTTELEKIHDDETWVPRRFEATPEAADQWGTGGLITDAMIPAMFNEPDNGLWTPSPL</sequence>
<dbReference type="SUPFAM" id="SSF54593">
    <property type="entry name" value="Glyoxalase/Bleomycin resistance protein/Dihydroxybiphenyl dioxygenase"/>
    <property type="match status" value="1"/>
</dbReference>